<evidence type="ECO:0000256" key="1">
    <source>
        <dbReference type="SAM" id="Phobius"/>
    </source>
</evidence>
<name>A0A4S8IG81_MUSBA</name>
<proteinExistence type="predicted"/>
<protein>
    <submittedName>
        <fullName evidence="2">Uncharacterized protein</fullName>
    </submittedName>
</protein>
<dbReference type="EMBL" id="PYDT01000010">
    <property type="protein sequence ID" value="THU47288.1"/>
    <property type="molecule type" value="Genomic_DNA"/>
</dbReference>
<dbReference type="Proteomes" id="UP000317650">
    <property type="component" value="Chromosome 9"/>
</dbReference>
<evidence type="ECO:0000313" key="3">
    <source>
        <dbReference type="Proteomes" id="UP000317650"/>
    </source>
</evidence>
<reference evidence="2 3" key="1">
    <citation type="journal article" date="2019" name="Nat. Plants">
        <title>Genome sequencing of Musa balbisiana reveals subgenome evolution and function divergence in polyploid bananas.</title>
        <authorList>
            <person name="Yao X."/>
        </authorList>
    </citation>
    <scope>NUCLEOTIDE SEQUENCE [LARGE SCALE GENOMIC DNA]</scope>
    <source>
        <strain evidence="3">cv. DH-PKW</strain>
        <tissue evidence="2">Leaves</tissue>
    </source>
</reference>
<evidence type="ECO:0000313" key="2">
    <source>
        <dbReference type="EMBL" id="THU47288.1"/>
    </source>
</evidence>
<keyword evidence="3" id="KW-1185">Reference proteome</keyword>
<sequence>MRVKCNRSRRILEMAGDSEAKLERNGSMTLIRAWAIPVACLLRVPLLVLLAGSFRRPSSKWIQEAAVGGTDTRIHTIVPPPSSHPRINSLAAC</sequence>
<keyword evidence="1" id="KW-1133">Transmembrane helix</keyword>
<gene>
    <name evidence="2" type="ORF">C4D60_Mb09t13920</name>
</gene>
<comment type="caution">
    <text evidence="2">The sequence shown here is derived from an EMBL/GenBank/DDBJ whole genome shotgun (WGS) entry which is preliminary data.</text>
</comment>
<keyword evidence="1" id="KW-0472">Membrane</keyword>
<dbReference type="AlphaFoldDB" id="A0A4S8IG81"/>
<keyword evidence="1" id="KW-0812">Transmembrane</keyword>
<organism evidence="2 3">
    <name type="scientific">Musa balbisiana</name>
    <name type="common">Banana</name>
    <dbReference type="NCBI Taxonomy" id="52838"/>
    <lineage>
        <taxon>Eukaryota</taxon>
        <taxon>Viridiplantae</taxon>
        <taxon>Streptophyta</taxon>
        <taxon>Embryophyta</taxon>
        <taxon>Tracheophyta</taxon>
        <taxon>Spermatophyta</taxon>
        <taxon>Magnoliopsida</taxon>
        <taxon>Liliopsida</taxon>
        <taxon>Zingiberales</taxon>
        <taxon>Musaceae</taxon>
        <taxon>Musa</taxon>
    </lineage>
</organism>
<feature type="transmembrane region" description="Helical" evidence="1">
    <location>
        <begin position="31"/>
        <end position="51"/>
    </location>
</feature>
<accession>A0A4S8IG81</accession>